<evidence type="ECO:0000256" key="1">
    <source>
        <dbReference type="ARBA" id="ARBA00009500"/>
    </source>
</evidence>
<dbReference type="PANTHER" id="PTHR11461">
    <property type="entry name" value="SERINE PROTEASE INHIBITOR, SERPIN"/>
    <property type="match status" value="1"/>
</dbReference>
<keyword evidence="3" id="KW-0722">Serine protease inhibitor</keyword>
<dbReference type="InterPro" id="IPR042178">
    <property type="entry name" value="Serpin_sf_1"/>
</dbReference>
<evidence type="ECO:0000256" key="5">
    <source>
        <dbReference type="SAM" id="SignalP"/>
    </source>
</evidence>
<dbReference type="PANTHER" id="PTHR11461:SF211">
    <property type="entry name" value="GH10112P-RELATED"/>
    <property type="match status" value="1"/>
</dbReference>
<dbReference type="GO" id="GO:0004867">
    <property type="term" value="F:serine-type endopeptidase inhibitor activity"/>
    <property type="evidence" value="ECO:0007669"/>
    <property type="project" value="UniProtKB-KW"/>
</dbReference>
<evidence type="ECO:0000256" key="2">
    <source>
        <dbReference type="ARBA" id="ARBA00022690"/>
    </source>
</evidence>
<dbReference type="InterPro" id="IPR036186">
    <property type="entry name" value="Serpin_sf"/>
</dbReference>
<evidence type="ECO:0000256" key="4">
    <source>
        <dbReference type="RuleBase" id="RU000411"/>
    </source>
</evidence>
<protein>
    <submittedName>
        <fullName evidence="7">Jg4085 protein</fullName>
    </submittedName>
</protein>
<keyword evidence="2" id="KW-0646">Protease inhibitor</keyword>
<dbReference type="InterPro" id="IPR000215">
    <property type="entry name" value="Serpin_fam"/>
</dbReference>
<reference evidence="7" key="1">
    <citation type="submission" date="2022-03" db="EMBL/GenBank/DDBJ databases">
        <authorList>
            <person name="Lindestad O."/>
        </authorList>
    </citation>
    <scope>NUCLEOTIDE SEQUENCE</scope>
</reference>
<evidence type="ECO:0000256" key="3">
    <source>
        <dbReference type="ARBA" id="ARBA00022900"/>
    </source>
</evidence>
<dbReference type="GO" id="GO:0005615">
    <property type="term" value="C:extracellular space"/>
    <property type="evidence" value="ECO:0007669"/>
    <property type="project" value="InterPro"/>
</dbReference>
<dbReference type="Gene3D" id="3.30.497.10">
    <property type="entry name" value="Antithrombin, subunit I, domain 2"/>
    <property type="match status" value="1"/>
</dbReference>
<dbReference type="Pfam" id="PF00079">
    <property type="entry name" value="Serpin"/>
    <property type="match status" value="1"/>
</dbReference>
<feature type="chain" id="PRO_5035728230" evidence="5">
    <location>
        <begin position="18"/>
        <end position="399"/>
    </location>
</feature>
<dbReference type="Proteomes" id="UP000838756">
    <property type="component" value="Unassembled WGS sequence"/>
</dbReference>
<dbReference type="PROSITE" id="PS00284">
    <property type="entry name" value="SERPIN"/>
    <property type="match status" value="1"/>
</dbReference>
<comment type="similarity">
    <text evidence="1 4">Belongs to the serpin family.</text>
</comment>
<dbReference type="SMART" id="SM00093">
    <property type="entry name" value="SERPIN"/>
    <property type="match status" value="1"/>
</dbReference>
<dbReference type="Gene3D" id="2.30.39.10">
    <property type="entry name" value="Alpha-1-antitrypsin, domain 1"/>
    <property type="match status" value="1"/>
</dbReference>
<dbReference type="InterPro" id="IPR042185">
    <property type="entry name" value="Serpin_sf_2"/>
</dbReference>
<proteinExistence type="inferred from homology"/>
<comment type="caution">
    <text evidence="7">The sequence shown here is derived from an EMBL/GenBank/DDBJ whole genome shotgun (WGS) entry which is preliminary data.</text>
</comment>
<name>A0A8S4RUX6_9NEOP</name>
<gene>
    <name evidence="7" type="primary">jg4085</name>
    <name evidence="7" type="ORF">PAEG_LOCUS17485</name>
</gene>
<evidence type="ECO:0000313" key="7">
    <source>
        <dbReference type="EMBL" id="CAH2241015.1"/>
    </source>
</evidence>
<dbReference type="EMBL" id="CAKXAJ010025562">
    <property type="protein sequence ID" value="CAH2241015.1"/>
    <property type="molecule type" value="Genomic_DNA"/>
</dbReference>
<dbReference type="OrthoDB" id="671595at2759"/>
<dbReference type="InterPro" id="IPR023795">
    <property type="entry name" value="Serpin_CS"/>
</dbReference>
<keyword evidence="5" id="KW-0732">Signal</keyword>
<dbReference type="SUPFAM" id="SSF56574">
    <property type="entry name" value="Serpins"/>
    <property type="match status" value="1"/>
</dbReference>
<dbReference type="InterPro" id="IPR023796">
    <property type="entry name" value="Serpin_dom"/>
</dbReference>
<feature type="signal peptide" evidence="5">
    <location>
        <begin position="1"/>
        <end position="17"/>
    </location>
</feature>
<sequence>MDKIILLLVAVVGVAHCQFYGDFVIPTYKRTALGDSVDIASMKLLREVYNGAEDKNVIASPLGVLSLLSLYASGTEGENREEIFKYLGASDYSQLENSYVQLSQRFGSMDRNFLTLANKVFVSDKLALQDRFLDTARDYRSEVDNINFGDPTAAADAMNEWSSRNTAGKIAKPVSASDIDPAAAVALLNVIFFQGHWHVPFNASETKDKEFNLDKSTTIKLPMMHLEQSLFYRDSPELGAKMVQLPYKESQFRMIVVLPNDIDGLSAVLDNVAQKGLIGEVFRMYPAGTHVDFYMPKFEIKSKLNLNELLPKVGVSRIFEEAATGIVKGQGVVVARGFQEAFVKVDEEGATAGAFTGFVAVPVSALSRPPKPITFKVDRPFLFAILHDDIVLFTGTYSH</sequence>
<evidence type="ECO:0000313" key="8">
    <source>
        <dbReference type="Proteomes" id="UP000838756"/>
    </source>
</evidence>
<dbReference type="CDD" id="cd19579">
    <property type="entry name" value="serpin1K-like"/>
    <property type="match status" value="1"/>
</dbReference>
<organism evidence="7 8">
    <name type="scientific">Pararge aegeria aegeria</name>
    <dbReference type="NCBI Taxonomy" id="348720"/>
    <lineage>
        <taxon>Eukaryota</taxon>
        <taxon>Metazoa</taxon>
        <taxon>Ecdysozoa</taxon>
        <taxon>Arthropoda</taxon>
        <taxon>Hexapoda</taxon>
        <taxon>Insecta</taxon>
        <taxon>Pterygota</taxon>
        <taxon>Neoptera</taxon>
        <taxon>Endopterygota</taxon>
        <taxon>Lepidoptera</taxon>
        <taxon>Glossata</taxon>
        <taxon>Ditrysia</taxon>
        <taxon>Papilionoidea</taxon>
        <taxon>Nymphalidae</taxon>
        <taxon>Satyrinae</taxon>
        <taxon>Satyrini</taxon>
        <taxon>Parargina</taxon>
        <taxon>Pararge</taxon>
    </lineage>
</organism>
<evidence type="ECO:0000259" key="6">
    <source>
        <dbReference type="SMART" id="SM00093"/>
    </source>
</evidence>
<keyword evidence="8" id="KW-1185">Reference proteome</keyword>
<feature type="domain" description="Serpin" evidence="6">
    <location>
        <begin position="42"/>
        <end position="399"/>
    </location>
</feature>
<dbReference type="AlphaFoldDB" id="A0A8S4RUX6"/>
<accession>A0A8S4RUX6</accession>